<evidence type="ECO:0008006" key="2">
    <source>
        <dbReference type="Google" id="ProtNLM"/>
    </source>
</evidence>
<organism evidence="1">
    <name type="scientific">marine metagenome</name>
    <dbReference type="NCBI Taxonomy" id="408172"/>
    <lineage>
        <taxon>unclassified sequences</taxon>
        <taxon>metagenomes</taxon>
        <taxon>ecological metagenomes</taxon>
    </lineage>
</organism>
<feature type="non-terminal residue" evidence="1">
    <location>
        <position position="59"/>
    </location>
</feature>
<dbReference type="AlphaFoldDB" id="A0A382TAG7"/>
<accession>A0A382TAG7</accession>
<evidence type="ECO:0000313" key="1">
    <source>
        <dbReference type="EMBL" id="SVD19124.1"/>
    </source>
</evidence>
<proteinExistence type="predicted"/>
<dbReference type="EMBL" id="UINC01135147">
    <property type="protein sequence ID" value="SVD19124.1"/>
    <property type="molecule type" value="Genomic_DNA"/>
</dbReference>
<protein>
    <recommendedName>
        <fullName evidence="2">Aminoglycoside phosphotransferase domain-containing protein</fullName>
    </recommendedName>
</protein>
<reference evidence="1" key="1">
    <citation type="submission" date="2018-05" db="EMBL/GenBank/DDBJ databases">
        <authorList>
            <person name="Lanie J.A."/>
            <person name="Ng W.-L."/>
            <person name="Kazmierczak K.M."/>
            <person name="Andrzejewski T.M."/>
            <person name="Davidsen T.M."/>
            <person name="Wayne K.J."/>
            <person name="Tettelin H."/>
            <person name="Glass J.I."/>
            <person name="Rusch D."/>
            <person name="Podicherti R."/>
            <person name="Tsui H.-C.T."/>
            <person name="Winkler M.E."/>
        </authorList>
    </citation>
    <scope>NUCLEOTIDE SEQUENCE</scope>
</reference>
<gene>
    <name evidence="1" type="ORF">METZ01_LOCUS371978</name>
</gene>
<sequence>MQLSQDILNEIRLATGRIFSQPKTELLGGGNIDRTFRLTDSGEPFFVKCAPAPDYPRLK</sequence>
<name>A0A382TAG7_9ZZZZ</name>